<reference evidence="1 2" key="1">
    <citation type="journal article" date="2018" name="Front. Microbiol.">
        <title>Jumbo Bacteriophages Are Represented Within an Increasing Diversity of Environmental Viruses Infecting the Emerging Phytopathogen, Dickeya solani.</title>
        <authorList>
            <person name="Day A.W."/>
            <person name="Ahn J."/>
            <person name="Salmond G.P.C."/>
        </authorList>
    </citation>
    <scope>NUCLEOTIDE SEQUENCE [LARGE SCALE GENOMIC DNA]</scope>
</reference>
<evidence type="ECO:0000313" key="1">
    <source>
        <dbReference type="EMBL" id="AXG66627.1"/>
    </source>
</evidence>
<accession>A0A384ZWM0</accession>
<gene>
    <name evidence="1" type="ORF">JA13_224</name>
</gene>
<evidence type="ECO:0000313" key="2">
    <source>
        <dbReference type="Proteomes" id="UP000263742"/>
    </source>
</evidence>
<protein>
    <submittedName>
        <fullName evidence="1">Uncharacterized protein</fullName>
    </submittedName>
</protein>
<sequence>MSDFLPSDIRPGTLFDNPVEYVPELSLALFNRLLVELKKNSVSSNRFAFMVGDALRESFDDCRRGASDMLLSMYFDPYMKELPKEYLGVILGTPIFANSDLNPYALIAVSFAQSRDGKYDAQFQTGIDLTPNL</sequence>
<proteinExistence type="predicted"/>
<organism evidence="1 2">
    <name type="scientific">Dickeya phage vB_DsoM_JA13</name>
    <dbReference type="NCBI Taxonomy" id="2283030"/>
    <lineage>
        <taxon>Viruses</taxon>
        <taxon>Duplodnaviria</taxon>
        <taxon>Heunggongvirae</taxon>
        <taxon>Uroviricota</taxon>
        <taxon>Caudoviricetes</taxon>
        <taxon>Salmondvirus</taxon>
        <taxon>Salmondvirus JA11</taxon>
    </lineage>
</organism>
<dbReference type="EMBL" id="MH460460">
    <property type="protein sequence ID" value="AXG66627.1"/>
    <property type="molecule type" value="Genomic_DNA"/>
</dbReference>
<name>A0A384ZWM0_9CAUD</name>
<dbReference type="Proteomes" id="UP000263742">
    <property type="component" value="Segment"/>
</dbReference>